<keyword evidence="6" id="KW-1133">Transmembrane helix</keyword>
<organism evidence="8 9">
    <name type="scientific">Legionella jamestowniensis</name>
    <dbReference type="NCBI Taxonomy" id="455"/>
    <lineage>
        <taxon>Bacteria</taxon>
        <taxon>Pseudomonadati</taxon>
        <taxon>Pseudomonadota</taxon>
        <taxon>Gammaproteobacteria</taxon>
        <taxon>Legionellales</taxon>
        <taxon>Legionellaceae</taxon>
        <taxon>Legionella</taxon>
    </lineage>
</organism>
<name>A0A0W0UP45_9GAMM</name>
<dbReference type="PANTHER" id="PTHR42913:SF3">
    <property type="entry name" value="64 KDA MITOCHONDRIAL NADH DEHYDROGENASE (EUROFUNG)"/>
    <property type="match status" value="1"/>
</dbReference>
<reference evidence="8 9" key="1">
    <citation type="submission" date="2015-11" db="EMBL/GenBank/DDBJ databases">
        <title>Genomic analysis of 38 Legionella species identifies large and diverse effector repertoires.</title>
        <authorList>
            <person name="Burstein D."/>
            <person name="Amaro F."/>
            <person name="Zusman T."/>
            <person name="Lifshitz Z."/>
            <person name="Cohen O."/>
            <person name="Gilbert J.A."/>
            <person name="Pupko T."/>
            <person name="Shuman H.A."/>
            <person name="Segal G."/>
        </authorList>
    </citation>
    <scope>NUCLEOTIDE SEQUENCE [LARGE SCALE GENOMIC DNA]</scope>
    <source>
        <strain evidence="8 9">JA-26-G1-E2</strain>
    </source>
</reference>
<comment type="cofactor">
    <cofactor evidence="1">
        <name>FAD</name>
        <dbReference type="ChEBI" id="CHEBI:57692"/>
    </cofactor>
</comment>
<dbReference type="InterPro" id="IPR023753">
    <property type="entry name" value="FAD/NAD-binding_dom"/>
</dbReference>
<evidence type="ECO:0000256" key="5">
    <source>
        <dbReference type="ARBA" id="ARBA00023002"/>
    </source>
</evidence>
<dbReference type="PRINTS" id="PR00368">
    <property type="entry name" value="FADPNR"/>
</dbReference>
<comment type="similarity">
    <text evidence="2">Belongs to the NADH dehydrogenase family.</text>
</comment>
<evidence type="ECO:0000313" key="9">
    <source>
        <dbReference type="Proteomes" id="UP000054715"/>
    </source>
</evidence>
<dbReference type="GO" id="GO:0019646">
    <property type="term" value="P:aerobic electron transport chain"/>
    <property type="evidence" value="ECO:0007669"/>
    <property type="project" value="TreeGrafter"/>
</dbReference>
<evidence type="ECO:0000256" key="4">
    <source>
        <dbReference type="ARBA" id="ARBA00022827"/>
    </source>
</evidence>
<gene>
    <name evidence="8" type="primary">ndh</name>
    <name evidence="8" type="ORF">Ljam_0748</name>
</gene>
<dbReference type="PANTHER" id="PTHR42913">
    <property type="entry name" value="APOPTOSIS-INDUCING FACTOR 1"/>
    <property type="match status" value="1"/>
</dbReference>
<dbReference type="Gene3D" id="3.50.50.100">
    <property type="match status" value="1"/>
</dbReference>
<proteinExistence type="inferred from homology"/>
<dbReference type="RefSeq" id="WP_058448790.1">
    <property type="nucleotide sequence ID" value="NZ_CAAAJF010000006.1"/>
</dbReference>
<keyword evidence="5 8" id="KW-0560">Oxidoreductase</keyword>
<evidence type="ECO:0000256" key="6">
    <source>
        <dbReference type="SAM" id="Phobius"/>
    </source>
</evidence>
<dbReference type="InterPro" id="IPR036188">
    <property type="entry name" value="FAD/NAD-bd_sf"/>
</dbReference>
<evidence type="ECO:0000256" key="3">
    <source>
        <dbReference type="ARBA" id="ARBA00022630"/>
    </source>
</evidence>
<evidence type="ECO:0000256" key="2">
    <source>
        <dbReference type="ARBA" id="ARBA00005272"/>
    </source>
</evidence>
<dbReference type="InterPro" id="IPR051169">
    <property type="entry name" value="NADH-Q_oxidoreductase"/>
</dbReference>
<evidence type="ECO:0000256" key="1">
    <source>
        <dbReference type="ARBA" id="ARBA00001974"/>
    </source>
</evidence>
<dbReference type="SUPFAM" id="SSF51905">
    <property type="entry name" value="FAD/NAD(P)-binding domain"/>
    <property type="match status" value="1"/>
</dbReference>
<dbReference type="EMBL" id="LNYG01000012">
    <property type="protein sequence ID" value="KTD09398.1"/>
    <property type="molecule type" value="Genomic_DNA"/>
</dbReference>
<feature type="domain" description="FAD/NAD(P)-binding" evidence="7">
    <location>
        <begin position="9"/>
        <end position="340"/>
    </location>
</feature>
<dbReference type="Pfam" id="PF07992">
    <property type="entry name" value="Pyr_redox_2"/>
    <property type="match status" value="1"/>
</dbReference>
<dbReference type="PRINTS" id="PR00411">
    <property type="entry name" value="PNDRDTASEI"/>
</dbReference>
<accession>A0A0W0UP45</accession>
<evidence type="ECO:0000259" key="7">
    <source>
        <dbReference type="Pfam" id="PF07992"/>
    </source>
</evidence>
<keyword evidence="6" id="KW-0472">Membrane</keyword>
<sequence length="439" mass="48848">MTNRAQAHNILVVGGGAGGLELVTRLGKSLGKQNKAIITLIDEQAVHLWKPLLHEVAAGSMDSNIDQINYYAHAADNDYYYQPGKMEGLDRNQKRIILAPLLDEQGNELIPRRTLAYDTLVICVGSLSNDFNTPGAKEYCLSLDNLEQANFFQRKYLNKLLATQYGSSSPTFNIVIVGGGATGVELAAELHFSLRQAEYYGLNHTTIARAQITLVEAAPQILTHLPETVTKAVTERLKSLDIAVFTQEQVLKADKEGIYTQSGKFFPADLCVWAAGVKAPDFLANLDGLETDSINRLVVNSKLQTTLDENIFALGDCANFIDPDFGTTVPPRAQSAHQQATTLAKSLKNKLNHKPLVDFKYRDKGSLITLSCYDTFGNLKSFYKMQHYIGGKMAQFVYRSLYFMHLSALYGFWNALAIKKAKKLLIKTRPRLKLHFSKY</sequence>
<feature type="transmembrane region" description="Helical" evidence="6">
    <location>
        <begin position="396"/>
        <end position="417"/>
    </location>
</feature>
<dbReference type="PATRIC" id="fig|455.5.peg.798"/>
<dbReference type="EC" id="1.16.1.-" evidence="8"/>
<dbReference type="Proteomes" id="UP000054715">
    <property type="component" value="Unassembled WGS sequence"/>
</dbReference>
<dbReference type="GO" id="GO:0003955">
    <property type="term" value="F:NAD(P)H dehydrogenase (quinone) activity"/>
    <property type="evidence" value="ECO:0007669"/>
    <property type="project" value="TreeGrafter"/>
</dbReference>
<keyword evidence="6" id="KW-0812">Transmembrane</keyword>
<keyword evidence="4" id="KW-0274">FAD</keyword>
<comment type="caution">
    <text evidence="8">The sequence shown here is derived from an EMBL/GenBank/DDBJ whole genome shotgun (WGS) entry which is preliminary data.</text>
</comment>
<dbReference type="OrthoDB" id="9781621at2"/>
<evidence type="ECO:0000313" key="8">
    <source>
        <dbReference type="EMBL" id="KTD09398.1"/>
    </source>
</evidence>
<keyword evidence="3" id="KW-0285">Flavoprotein</keyword>
<dbReference type="AlphaFoldDB" id="A0A0W0UP45"/>
<dbReference type="STRING" id="455.Ljam_0748"/>
<protein>
    <submittedName>
        <fullName evidence="8">Respiratory NADH dehydrogenase 2/cupric reductase</fullName>
        <ecNumber evidence="8">1.16.1.-</ecNumber>
    </submittedName>
</protein>